<evidence type="ECO:0000256" key="4">
    <source>
        <dbReference type="ARBA" id="ARBA00022692"/>
    </source>
</evidence>
<feature type="transmembrane region" description="Helical" evidence="9">
    <location>
        <begin position="557"/>
        <end position="576"/>
    </location>
</feature>
<dbReference type="GO" id="GO:0016020">
    <property type="term" value="C:membrane"/>
    <property type="evidence" value="ECO:0007669"/>
    <property type="project" value="InterPro"/>
</dbReference>
<comment type="similarity">
    <text evidence="2">Belongs to the amino acid-polyamine-organocation (APC) superfamily. Cationic amino acid transporter (CAT) (TC 2.A.3.3) family.</text>
</comment>
<evidence type="ECO:0000256" key="1">
    <source>
        <dbReference type="ARBA" id="ARBA00004127"/>
    </source>
</evidence>
<dbReference type="GO" id="GO:0012505">
    <property type="term" value="C:endomembrane system"/>
    <property type="evidence" value="ECO:0007669"/>
    <property type="project" value="UniProtKB-SubCell"/>
</dbReference>
<dbReference type="GO" id="GO:0022857">
    <property type="term" value="F:transmembrane transporter activity"/>
    <property type="evidence" value="ECO:0007669"/>
    <property type="project" value="InterPro"/>
</dbReference>
<protein>
    <recommendedName>
        <fullName evidence="10">Cationic amino acid transporter C-terminal domain-containing protein</fullName>
    </recommendedName>
</protein>
<reference evidence="11" key="2">
    <citation type="submission" date="2025-08" db="UniProtKB">
        <authorList>
            <consortium name="Ensembl"/>
        </authorList>
    </citation>
    <scope>IDENTIFICATION</scope>
    <source>
        <strain evidence="11">Hereford</strain>
    </source>
</reference>
<dbReference type="FunFam" id="1.20.1740.10:FF:000050">
    <property type="entry name" value="MGC157082 protein"/>
    <property type="match status" value="1"/>
</dbReference>
<feature type="transmembrane region" description="Helical" evidence="9">
    <location>
        <begin position="492"/>
        <end position="512"/>
    </location>
</feature>
<dbReference type="FunFam" id="1.20.1740.10:FF:000024">
    <property type="entry name" value="High affinity cationic amino acid transporter 1"/>
    <property type="match status" value="1"/>
</dbReference>
<dbReference type="InterPro" id="IPR029485">
    <property type="entry name" value="CAT_C"/>
</dbReference>
<evidence type="ECO:0000256" key="5">
    <source>
        <dbReference type="ARBA" id="ARBA00022970"/>
    </source>
</evidence>
<sequence>MSRLLYQYVHQFGRKLVQRRLLEPIAEPESPTTYLDVLDLVILGVGRSLGAGIYIVAGAVAKYIAGPAIIISFLVAALSCLLSGLCYAELWVQVSRSGSVYFYSYVTMGQLYAFITGWNLILTLFIATACVAKVWSYSLDSLIGNHISQALEGTFSPYMPSFLATFPDFVALALVLVMIGVLVPGARVSSLVIKVFTGMNVFIPIFMIISAFIKGDLHNWQLTEEDYRSNTSGSSDIYRTGGLGPLGSGGFVPFGLDGFLQGAALCFYAYFGFEVIVTTGKKAPNPQRSISLSLVVSVFIGCLAYSGVSAALTLMVPYYLIYPYSPLPQAFLQVGWDPAGYVMAVVLLCTVLYSFLCAMFSMFQLTCAMAADGLLFRALAQIHTRTGTPIMAILASGTLTGLMASLLRILDLVKLMSAGILPAYTLVAVFILVLRYQPDQILSKREETEEGNEISGHEASLSEPVPEAGPLVILKSLWFPTSTTPTQISGQIVYGCASLLVLLLSILSLILAQWPTRVFSGDPVLTTVAVLLLLLITGVTVIIWRQPQDPSPLTFRVPALPVLPLVSIFVNIYFMMQITSGTWILFGIWMAIGSVIYLGYEIQHRLARNKHEQPPASTPQTLD</sequence>
<comment type="subcellular location">
    <subcellularLocation>
        <location evidence="1">Endomembrane system</location>
        <topology evidence="1">Multi-pass membrane protein</topology>
    </subcellularLocation>
</comment>
<evidence type="ECO:0000256" key="9">
    <source>
        <dbReference type="SAM" id="Phobius"/>
    </source>
</evidence>
<evidence type="ECO:0000313" key="12">
    <source>
        <dbReference type="Proteomes" id="UP000009136"/>
    </source>
</evidence>
<feature type="domain" description="Cationic amino acid transporter C-terminal" evidence="10">
    <location>
        <begin position="555"/>
        <end position="604"/>
    </location>
</feature>
<feature type="transmembrane region" description="Helical" evidence="9">
    <location>
        <begin position="582"/>
        <end position="600"/>
    </location>
</feature>
<feature type="transmembrane region" description="Helical" evidence="9">
    <location>
        <begin position="111"/>
        <end position="135"/>
    </location>
</feature>
<dbReference type="Gene3D" id="1.20.1740.10">
    <property type="entry name" value="Amino acid/polyamine transporter I"/>
    <property type="match status" value="1"/>
</dbReference>
<dbReference type="GeneTree" id="ENSGT00940000161142"/>
<dbReference type="Pfam" id="PF13906">
    <property type="entry name" value="AA_permease_C"/>
    <property type="match status" value="1"/>
</dbReference>
<feature type="transmembrane region" description="Helical" evidence="9">
    <location>
        <begin position="259"/>
        <end position="280"/>
    </location>
</feature>
<evidence type="ECO:0000256" key="3">
    <source>
        <dbReference type="ARBA" id="ARBA00022448"/>
    </source>
</evidence>
<evidence type="ECO:0000259" key="10">
    <source>
        <dbReference type="Pfam" id="PF13906"/>
    </source>
</evidence>
<proteinExistence type="inferred from homology"/>
<dbReference type="AlphaFoldDB" id="A0AAA9TEL7"/>
<keyword evidence="8" id="KW-0325">Glycoprotein</keyword>
<keyword evidence="5" id="KW-0029">Amino-acid transport</keyword>
<evidence type="ECO:0000256" key="8">
    <source>
        <dbReference type="ARBA" id="ARBA00023180"/>
    </source>
</evidence>
<feature type="transmembrane region" description="Helical" evidence="9">
    <location>
        <begin position="37"/>
        <end position="57"/>
    </location>
</feature>
<dbReference type="Ensembl" id="ENSBTAT00000094182.1">
    <property type="protein sequence ID" value="ENSBTAP00000095246.1"/>
    <property type="gene ID" value="ENSBTAG00000058910.2"/>
</dbReference>
<dbReference type="Proteomes" id="UP000009136">
    <property type="component" value="Chromosome 18"/>
</dbReference>
<dbReference type="InterPro" id="IPR002293">
    <property type="entry name" value="AA/rel_permease1"/>
</dbReference>
<feature type="transmembrane region" description="Helical" evidence="9">
    <location>
        <begin position="341"/>
        <end position="369"/>
    </location>
</feature>
<accession>A0AAA9TEL7</accession>
<feature type="transmembrane region" description="Helical" evidence="9">
    <location>
        <begin position="390"/>
        <end position="410"/>
    </location>
</feature>
<evidence type="ECO:0000256" key="7">
    <source>
        <dbReference type="ARBA" id="ARBA00023136"/>
    </source>
</evidence>
<name>A0AAA9TEL7_BOVIN</name>
<dbReference type="PANTHER" id="PTHR43243">
    <property type="entry name" value="INNER MEMBRANE TRANSPORTER YGJI-RELATED"/>
    <property type="match status" value="1"/>
</dbReference>
<feature type="transmembrane region" description="Helical" evidence="9">
    <location>
        <begin position="63"/>
        <end position="90"/>
    </location>
</feature>
<evidence type="ECO:0000256" key="6">
    <source>
        <dbReference type="ARBA" id="ARBA00022989"/>
    </source>
</evidence>
<dbReference type="GlyGen" id="A0AAA9TEL7">
    <property type="glycosylation" value="1 site"/>
</dbReference>
<feature type="transmembrane region" description="Helical" evidence="9">
    <location>
        <begin position="292"/>
        <end position="321"/>
    </location>
</feature>
<dbReference type="GO" id="GO:0006865">
    <property type="term" value="P:amino acid transport"/>
    <property type="evidence" value="ECO:0007669"/>
    <property type="project" value="UniProtKB-KW"/>
</dbReference>
<reference evidence="11" key="1">
    <citation type="submission" date="2018-03" db="EMBL/GenBank/DDBJ databases">
        <title>ARS-UCD1.2.</title>
        <authorList>
            <person name="Rosen B.D."/>
            <person name="Bickhart D.M."/>
            <person name="Koren S."/>
            <person name="Schnabel R.D."/>
            <person name="Hall R."/>
            <person name="Zimin A."/>
            <person name="Dreischer C."/>
            <person name="Schultheiss S."/>
            <person name="Schroeder S.G."/>
            <person name="Elsik C.G."/>
            <person name="Couldrey C."/>
            <person name="Liu G.E."/>
            <person name="Van Tassell C.P."/>
            <person name="Phillippy A.M."/>
            <person name="Smith T.P.L."/>
            <person name="Medrano J.F."/>
        </authorList>
    </citation>
    <scope>NUCLEOTIDE SEQUENCE [LARGE SCALE GENOMIC DNA]</scope>
    <source>
        <strain evidence="11">Hereford</strain>
    </source>
</reference>
<organism evidence="11 12">
    <name type="scientific">Bos taurus</name>
    <name type="common">Bovine</name>
    <dbReference type="NCBI Taxonomy" id="9913"/>
    <lineage>
        <taxon>Eukaryota</taxon>
        <taxon>Metazoa</taxon>
        <taxon>Chordata</taxon>
        <taxon>Craniata</taxon>
        <taxon>Vertebrata</taxon>
        <taxon>Euteleostomi</taxon>
        <taxon>Mammalia</taxon>
        <taxon>Eutheria</taxon>
        <taxon>Laurasiatheria</taxon>
        <taxon>Artiodactyla</taxon>
        <taxon>Ruminantia</taxon>
        <taxon>Pecora</taxon>
        <taxon>Bovidae</taxon>
        <taxon>Bovinae</taxon>
        <taxon>Bos</taxon>
    </lineage>
</organism>
<keyword evidence="3" id="KW-0813">Transport</keyword>
<feature type="transmembrane region" description="Helical" evidence="9">
    <location>
        <begin position="416"/>
        <end position="436"/>
    </location>
</feature>
<dbReference type="Pfam" id="PF13520">
    <property type="entry name" value="AA_permease_2"/>
    <property type="match status" value="1"/>
</dbReference>
<feature type="transmembrane region" description="Helical" evidence="9">
    <location>
        <begin position="162"/>
        <end position="183"/>
    </location>
</feature>
<evidence type="ECO:0000256" key="2">
    <source>
        <dbReference type="ARBA" id="ARBA00008572"/>
    </source>
</evidence>
<feature type="transmembrane region" description="Helical" evidence="9">
    <location>
        <begin position="195"/>
        <end position="213"/>
    </location>
</feature>
<keyword evidence="7 9" id="KW-0472">Membrane</keyword>
<feature type="transmembrane region" description="Helical" evidence="9">
    <location>
        <begin position="524"/>
        <end position="545"/>
    </location>
</feature>
<keyword evidence="6 9" id="KW-1133">Transmembrane helix</keyword>
<dbReference type="PANTHER" id="PTHR43243:SF10">
    <property type="entry name" value="MGC138914 PROTEIN"/>
    <property type="match status" value="1"/>
</dbReference>
<keyword evidence="12" id="KW-1185">Reference proteome</keyword>
<reference evidence="11" key="3">
    <citation type="submission" date="2025-09" db="UniProtKB">
        <authorList>
            <consortium name="Ensembl"/>
        </authorList>
    </citation>
    <scope>IDENTIFICATION</scope>
    <source>
        <strain evidence="11">Hereford</strain>
    </source>
</reference>
<dbReference type="PIRSF" id="PIRSF006060">
    <property type="entry name" value="AA_transporter"/>
    <property type="match status" value="1"/>
</dbReference>
<evidence type="ECO:0000313" key="11">
    <source>
        <dbReference type="Ensembl" id="ENSBTAP00000095246.1"/>
    </source>
</evidence>
<keyword evidence="4 9" id="KW-0812">Transmembrane</keyword>